<organism evidence="1">
    <name type="scientific">marine sediment metagenome</name>
    <dbReference type="NCBI Taxonomy" id="412755"/>
    <lineage>
        <taxon>unclassified sequences</taxon>
        <taxon>metagenomes</taxon>
        <taxon>ecological metagenomes</taxon>
    </lineage>
</organism>
<protein>
    <submittedName>
        <fullName evidence="1">Uncharacterized protein</fullName>
    </submittedName>
</protein>
<comment type="caution">
    <text evidence="1">The sequence shown here is derived from an EMBL/GenBank/DDBJ whole genome shotgun (WGS) entry which is preliminary data.</text>
</comment>
<accession>A0A0F9L4F7</accession>
<gene>
    <name evidence="1" type="ORF">LCGC14_1246140</name>
</gene>
<reference evidence="1" key="1">
    <citation type="journal article" date="2015" name="Nature">
        <title>Complex archaea that bridge the gap between prokaryotes and eukaryotes.</title>
        <authorList>
            <person name="Spang A."/>
            <person name="Saw J.H."/>
            <person name="Jorgensen S.L."/>
            <person name="Zaremba-Niedzwiedzka K."/>
            <person name="Martijn J."/>
            <person name="Lind A.E."/>
            <person name="van Eijk R."/>
            <person name="Schleper C."/>
            <person name="Guy L."/>
            <person name="Ettema T.J."/>
        </authorList>
    </citation>
    <scope>NUCLEOTIDE SEQUENCE</scope>
</reference>
<evidence type="ECO:0000313" key="1">
    <source>
        <dbReference type="EMBL" id="KKM89684.1"/>
    </source>
</evidence>
<dbReference type="AlphaFoldDB" id="A0A0F9L4F7"/>
<proteinExistence type="predicted"/>
<dbReference type="EMBL" id="LAZR01006780">
    <property type="protein sequence ID" value="KKM89684.1"/>
    <property type="molecule type" value="Genomic_DNA"/>
</dbReference>
<sequence>MSGPSSGSTVDGLTPNSLIATELSSWYTRHIGQCNLYVDSPALRITCQALPLHPEHKTIVGLIPTTFSSRSRISSCSEVVISFRDLGGEVVDLKIFELDSCLRVSSDLNHLKILIFFQ</sequence>
<name>A0A0F9L4F7_9ZZZZ</name>